<dbReference type="InterPro" id="IPR005467">
    <property type="entry name" value="His_kinase_dom"/>
</dbReference>
<evidence type="ECO:0000313" key="14">
    <source>
        <dbReference type="EMBL" id="CUP78802.1"/>
    </source>
</evidence>
<reference evidence="14 15" key="1">
    <citation type="submission" date="2015-09" db="EMBL/GenBank/DDBJ databases">
        <authorList>
            <consortium name="Pathogen Informatics"/>
        </authorList>
    </citation>
    <scope>NUCLEOTIDE SEQUENCE [LARGE SCALE GENOMIC DNA]</scope>
    <source>
        <strain evidence="14 15">2789STDY5834914</strain>
    </source>
</reference>
<feature type="transmembrane region" description="Helical" evidence="10">
    <location>
        <begin position="12"/>
        <end position="31"/>
    </location>
</feature>
<dbReference type="Pfam" id="PF00512">
    <property type="entry name" value="HisKA"/>
    <property type="match status" value="1"/>
</dbReference>
<dbReference type="RefSeq" id="WP_055283567.1">
    <property type="nucleotide sequence ID" value="NZ_CZAY01000014.1"/>
</dbReference>
<evidence type="ECO:0000313" key="15">
    <source>
        <dbReference type="Proteomes" id="UP000095485"/>
    </source>
</evidence>
<dbReference type="PROSITE" id="PS50887">
    <property type="entry name" value="GGDEF"/>
    <property type="match status" value="1"/>
</dbReference>
<dbReference type="GO" id="GO:0005886">
    <property type="term" value="C:plasma membrane"/>
    <property type="evidence" value="ECO:0007669"/>
    <property type="project" value="TreeGrafter"/>
</dbReference>
<dbReference type="NCBIfam" id="TIGR00254">
    <property type="entry name" value="GGDEF"/>
    <property type="match status" value="1"/>
</dbReference>
<evidence type="ECO:0000259" key="13">
    <source>
        <dbReference type="PROSITE" id="PS50887"/>
    </source>
</evidence>
<dbReference type="EC" id="2.7.13.3" evidence="2"/>
<keyword evidence="10" id="KW-0812">Transmembrane</keyword>
<evidence type="ECO:0000256" key="7">
    <source>
        <dbReference type="ARBA" id="ARBA00023012"/>
    </source>
</evidence>
<dbReference type="PROSITE" id="PS50109">
    <property type="entry name" value="HIS_KIN"/>
    <property type="match status" value="1"/>
</dbReference>
<dbReference type="InterPro" id="IPR000160">
    <property type="entry name" value="GGDEF_dom"/>
</dbReference>
<dbReference type="Pfam" id="PF02518">
    <property type="entry name" value="HATPase_c"/>
    <property type="match status" value="1"/>
</dbReference>
<comment type="catalytic activity">
    <reaction evidence="1">
        <text>ATP + protein L-histidine = ADP + protein N-phospho-L-histidine.</text>
        <dbReference type="EC" id="2.7.13.3"/>
    </reaction>
</comment>
<dbReference type="InterPro" id="IPR029787">
    <property type="entry name" value="Nucleotide_cyclase"/>
</dbReference>
<dbReference type="AlphaFoldDB" id="A0A174QZZ1"/>
<dbReference type="SMART" id="SM00448">
    <property type="entry name" value="REC"/>
    <property type="match status" value="1"/>
</dbReference>
<dbReference type="PANTHER" id="PTHR43047">
    <property type="entry name" value="TWO-COMPONENT HISTIDINE PROTEIN KINASE"/>
    <property type="match status" value="1"/>
</dbReference>
<dbReference type="EMBL" id="CZAY01000014">
    <property type="protein sequence ID" value="CUP78802.1"/>
    <property type="molecule type" value="Genomic_DNA"/>
</dbReference>
<dbReference type="Gene3D" id="3.30.565.10">
    <property type="entry name" value="Histidine kinase-like ATPase, C-terminal domain"/>
    <property type="match status" value="1"/>
</dbReference>
<sequence length="1051" mass="121196">MDKKISKITRGLMTVLTVILIALFLTIMVLVSKIQGTARVVNYAGLVRGKTQRIIKLENAKEPQDEMIESVASFIEGLRYGSDELNLVRLDDHAFQNKMKELDEHFQKLQKEIRQVRKEGYENTEIIEKSEAFFVICDEATGLAEKYAQKKATALERLEKIVIADIIGLVCLLAYELIKAVKYAAQNKALKKKVYLDEATGLPNKNRCEEILDGEMPECTDGSVALCVFDLNNLRIINNRLGHDQGDAYIRSFAVQLRKALPEEYFAGRDGGDEFIAVLECVDHEKVREILGTIRSEIARYSQEHPEMPISYAVGYALAEDFEGCTMRELFRYADKNMYIDKNQAKIKEAADRRALHIQILDGIRQQGFQFSDCLYCDALQDQYTVLRASSNFFLAEDGSYSGAVEQIVQKLADDSSRKRMWERLQIPYIISNLSEKKEESAKYELPYCRKNGKEIQRGRMTFLRLDDTAAGKLHHFIVGFEVFHDMKQVLEDERLHLEQYYEQMKQSILENSNYIEALLETAEALYTVNLTQDRLEQIFHHRKKEERIFDFQGELPCSYDGYCRKIRQHITEDTLETYKIIDTSKSLLDRFYAGEKQVTVEYQESNKDGKEIWIQKTVLMSQDTVYDNEKEREHTVVRGIIMFRNTSEFHEKDQKEKEQLQIAYEKADMESKTKTEFMNRMSHDLRTPINGILGMIHVIRKSWNNQEKLEDSVDKIEISTRHLMDLVNDVLDMSKLESGHLTVHEEPFDLEDLMKEVAVLMQGQLEETGIIHRKHRENMQHTMLKGDALQLQRIMMNLFGNAVKYNKKNGTIDTYATEISCDGKNVLYEFRIEDSGIGMSREYMEHELFQPFTQEKADARTQYKGTGLGMSIVKGLIDRMNGTISVRSTPGEGSEFTFRLAFRLAEEEKQQAADNKEDAKDDLAGMRVLLVEDNDINMEIAEFYLTDAGIIVEKAWNGKEAIEKYEGTPKGYYSAILMDIMMPVMNGIEAARNIRRKEKNGGKEIPIIAMTAQSERESKESCSLAGMNAYISKPVDPENLIRILRMYQKR</sequence>
<dbReference type="Proteomes" id="UP000095485">
    <property type="component" value="Unassembled WGS sequence"/>
</dbReference>
<comment type="function">
    <text evidence="8">May play the central regulatory role in sporulation. It may be an element of the effector pathway responsible for the activation of sporulation genes in response to nutritional stress. Spo0A may act in concert with spo0H (a sigma factor) to control the expression of some genes that are critical to the sporulation process.</text>
</comment>
<evidence type="ECO:0000259" key="11">
    <source>
        <dbReference type="PROSITE" id="PS50109"/>
    </source>
</evidence>
<dbReference type="InterPro" id="IPR004358">
    <property type="entry name" value="Sig_transdc_His_kin-like_C"/>
</dbReference>
<dbReference type="SUPFAM" id="SSF52172">
    <property type="entry name" value="CheY-like"/>
    <property type="match status" value="1"/>
</dbReference>
<keyword evidence="6 14" id="KW-0418">Kinase</keyword>
<feature type="domain" description="Response regulatory" evidence="12">
    <location>
        <begin position="928"/>
        <end position="1049"/>
    </location>
</feature>
<dbReference type="CDD" id="cd00082">
    <property type="entry name" value="HisKA"/>
    <property type="match status" value="1"/>
</dbReference>
<keyword evidence="10" id="KW-0472">Membrane</keyword>
<feature type="domain" description="Histidine kinase" evidence="11">
    <location>
        <begin position="681"/>
        <end position="905"/>
    </location>
</feature>
<dbReference type="SMART" id="SM00267">
    <property type="entry name" value="GGDEF"/>
    <property type="match status" value="1"/>
</dbReference>
<dbReference type="InterPro" id="IPR003661">
    <property type="entry name" value="HisK_dim/P_dom"/>
</dbReference>
<dbReference type="GO" id="GO:0009927">
    <property type="term" value="F:histidine phosphotransfer kinase activity"/>
    <property type="evidence" value="ECO:0007669"/>
    <property type="project" value="TreeGrafter"/>
</dbReference>
<dbReference type="GO" id="GO:0000155">
    <property type="term" value="F:phosphorelay sensor kinase activity"/>
    <property type="evidence" value="ECO:0007669"/>
    <property type="project" value="InterPro"/>
</dbReference>
<dbReference type="InterPro" id="IPR001789">
    <property type="entry name" value="Sig_transdc_resp-reg_receiver"/>
</dbReference>
<dbReference type="SMART" id="SM00387">
    <property type="entry name" value="HATPase_c"/>
    <property type="match status" value="1"/>
</dbReference>
<organism evidence="14 15">
    <name type="scientific">Dorea longicatena</name>
    <dbReference type="NCBI Taxonomy" id="88431"/>
    <lineage>
        <taxon>Bacteria</taxon>
        <taxon>Bacillati</taxon>
        <taxon>Bacillota</taxon>
        <taxon>Clostridia</taxon>
        <taxon>Lachnospirales</taxon>
        <taxon>Lachnospiraceae</taxon>
        <taxon>Dorea</taxon>
    </lineage>
</organism>
<dbReference type="PROSITE" id="PS50110">
    <property type="entry name" value="RESPONSE_REGULATORY"/>
    <property type="match status" value="1"/>
</dbReference>
<dbReference type="InterPro" id="IPR043128">
    <property type="entry name" value="Rev_trsase/Diguanyl_cyclase"/>
</dbReference>
<accession>A0A174QZZ1</accession>
<evidence type="ECO:0000256" key="4">
    <source>
        <dbReference type="ARBA" id="ARBA00022553"/>
    </source>
</evidence>
<evidence type="ECO:0000256" key="3">
    <source>
        <dbReference type="ARBA" id="ARBA00018672"/>
    </source>
</evidence>
<dbReference type="SUPFAM" id="SSF55874">
    <property type="entry name" value="ATPase domain of HSP90 chaperone/DNA topoisomerase II/histidine kinase"/>
    <property type="match status" value="1"/>
</dbReference>
<keyword evidence="10" id="KW-1133">Transmembrane helix</keyword>
<dbReference type="SUPFAM" id="SSF47384">
    <property type="entry name" value="Homodimeric domain of signal transducing histidine kinase"/>
    <property type="match status" value="1"/>
</dbReference>
<name>A0A174QZZ1_9FIRM</name>
<dbReference type="SMART" id="SM00388">
    <property type="entry name" value="HisKA"/>
    <property type="match status" value="1"/>
</dbReference>
<dbReference type="Gene3D" id="3.30.70.270">
    <property type="match status" value="1"/>
</dbReference>
<gene>
    <name evidence="14" type="primary">luxQ_4</name>
    <name evidence="14" type="ORF">ERS852526_01969</name>
</gene>
<dbReference type="InterPro" id="IPR003594">
    <property type="entry name" value="HATPase_dom"/>
</dbReference>
<evidence type="ECO:0000259" key="12">
    <source>
        <dbReference type="PROSITE" id="PS50110"/>
    </source>
</evidence>
<dbReference type="SUPFAM" id="SSF55073">
    <property type="entry name" value="Nucleotide cyclase"/>
    <property type="match status" value="1"/>
</dbReference>
<proteinExistence type="predicted"/>
<dbReference type="InterPro" id="IPR011006">
    <property type="entry name" value="CheY-like_superfamily"/>
</dbReference>
<keyword evidence="7" id="KW-0902">Two-component regulatory system</keyword>
<evidence type="ECO:0000256" key="6">
    <source>
        <dbReference type="ARBA" id="ARBA00022777"/>
    </source>
</evidence>
<dbReference type="Pfam" id="PF00072">
    <property type="entry name" value="Response_reg"/>
    <property type="match status" value="1"/>
</dbReference>
<evidence type="ECO:0000256" key="1">
    <source>
        <dbReference type="ARBA" id="ARBA00000085"/>
    </source>
</evidence>
<evidence type="ECO:0000256" key="5">
    <source>
        <dbReference type="ARBA" id="ARBA00022679"/>
    </source>
</evidence>
<feature type="modified residue" description="4-aspartylphosphate" evidence="9">
    <location>
        <position position="980"/>
    </location>
</feature>
<dbReference type="PRINTS" id="PR00344">
    <property type="entry name" value="BCTRLSENSOR"/>
</dbReference>
<keyword evidence="5 14" id="KW-0808">Transferase</keyword>
<feature type="domain" description="GGDEF" evidence="13">
    <location>
        <begin position="222"/>
        <end position="354"/>
    </location>
</feature>
<keyword evidence="4 9" id="KW-0597">Phosphoprotein</keyword>
<evidence type="ECO:0000256" key="10">
    <source>
        <dbReference type="SAM" id="Phobius"/>
    </source>
</evidence>
<evidence type="ECO:0000256" key="8">
    <source>
        <dbReference type="ARBA" id="ARBA00024867"/>
    </source>
</evidence>
<dbReference type="Gene3D" id="1.10.287.130">
    <property type="match status" value="1"/>
</dbReference>
<dbReference type="PANTHER" id="PTHR43047:SF72">
    <property type="entry name" value="OSMOSENSING HISTIDINE PROTEIN KINASE SLN1"/>
    <property type="match status" value="1"/>
</dbReference>
<dbReference type="Gene3D" id="3.40.50.2300">
    <property type="match status" value="1"/>
</dbReference>
<protein>
    <recommendedName>
        <fullName evidence="3">Stage 0 sporulation protein A homolog</fullName>
        <ecNumber evidence="2">2.7.13.3</ecNumber>
    </recommendedName>
</protein>
<dbReference type="GeneID" id="96229253"/>
<dbReference type="CDD" id="cd17546">
    <property type="entry name" value="REC_hyHK_CKI1_RcsC-like"/>
    <property type="match status" value="1"/>
</dbReference>
<dbReference type="InterPro" id="IPR036890">
    <property type="entry name" value="HATPase_C_sf"/>
</dbReference>
<dbReference type="InterPro" id="IPR036097">
    <property type="entry name" value="HisK_dim/P_sf"/>
</dbReference>
<dbReference type="OrthoDB" id="9804955at2"/>
<dbReference type="Pfam" id="PF00990">
    <property type="entry name" value="GGDEF"/>
    <property type="match status" value="1"/>
</dbReference>
<dbReference type="CDD" id="cd01949">
    <property type="entry name" value="GGDEF"/>
    <property type="match status" value="1"/>
</dbReference>
<evidence type="ECO:0000256" key="9">
    <source>
        <dbReference type="PROSITE-ProRule" id="PRU00169"/>
    </source>
</evidence>
<evidence type="ECO:0000256" key="2">
    <source>
        <dbReference type="ARBA" id="ARBA00012438"/>
    </source>
</evidence>